<dbReference type="EMBL" id="LAZR01047511">
    <property type="protein sequence ID" value="KKK94055.1"/>
    <property type="molecule type" value="Genomic_DNA"/>
</dbReference>
<proteinExistence type="predicted"/>
<evidence type="ECO:0000313" key="2">
    <source>
        <dbReference type="EMBL" id="KKK94055.1"/>
    </source>
</evidence>
<keyword evidence="1" id="KW-0812">Transmembrane</keyword>
<comment type="caution">
    <text evidence="2">The sequence shown here is derived from an EMBL/GenBank/DDBJ whole genome shotgun (WGS) entry which is preliminary data.</text>
</comment>
<sequence>MTQVTAGIIGISLGAVLLISTQLICYKLFGYSENYHKAVVISLSCMLLGVLATLLLIKITT</sequence>
<organism evidence="2">
    <name type="scientific">marine sediment metagenome</name>
    <dbReference type="NCBI Taxonomy" id="412755"/>
    <lineage>
        <taxon>unclassified sequences</taxon>
        <taxon>metagenomes</taxon>
        <taxon>ecological metagenomes</taxon>
    </lineage>
</organism>
<keyword evidence="1" id="KW-0472">Membrane</keyword>
<feature type="transmembrane region" description="Helical" evidence="1">
    <location>
        <begin position="6"/>
        <end position="26"/>
    </location>
</feature>
<gene>
    <name evidence="2" type="ORF">LCGC14_2686680</name>
</gene>
<dbReference type="AlphaFoldDB" id="A0A0F9A782"/>
<protein>
    <submittedName>
        <fullName evidence="2">Uncharacterized protein</fullName>
    </submittedName>
</protein>
<evidence type="ECO:0000256" key="1">
    <source>
        <dbReference type="SAM" id="Phobius"/>
    </source>
</evidence>
<name>A0A0F9A782_9ZZZZ</name>
<reference evidence="2" key="1">
    <citation type="journal article" date="2015" name="Nature">
        <title>Complex archaea that bridge the gap between prokaryotes and eukaryotes.</title>
        <authorList>
            <person name="Spang A."/>
            <person name="Saw J.H."/>
            <person name="Jorgensen S.L."/>
            <person name="Zaremba-Niedzwiedzka K."/>
            <person name="Martijn J."/>
            <person name="Lind A.E."/>
            <person name="van Eijk R."/>
            <person name="Schleper C."/>
            <person name="Guy L."/>
            <person name="Ettema T.J."/>
        </authorList>
    </citation>
    <scope>NUCLEOTIDE SEQUENCE</scope>
</reference>
<feature type="transmembrane region" description="Helical" evidence="1">
    <location>
        <begin position="38"/>
        <end position="57"/>
    </location>
</feature>
<keyword evidence="1" id="KW-1133">Transmembrane helix</keyword>
<accession>A0A0F9A782</accession>